<keyword evidence="7" id="KW-0143">Chaperone</keyword>
<dbReference type="KEGG" id="aten:116287920"/>
<dbReference type="GeneID" id="116287920"/>
<gene>
    <name evidence="11" type="primary">LOC116287920</name>
</gene>
<evidence type="ECO:0000256" key="6">
    <source>
        <dbReference type="ARBA" id="ARBA00022840"/>
    </source>
</evidence>
<dbReference type="InterPro" id="IPR029048">
    <property type="entry name" value="HSP70_C_sf"/>
</dbReference>
<evidence type="ECO:0000256" key="2">
    <source>
        <dbReference type="ARBA" id="ARBA00007381"/>
    </source>
</evidence>
<dbReference type="SUPFAM" id="SSF100934">
    <property type="entry name" value="Heat shock protein 70kD (HSP70), C-terminal subdomain"/>
    <property type="match status" value="1"/>
</dbReference>
<dbReference type="InterPro" id="IPR013126">
    <property type="entry name" value="Hsp_70_fam"/>
</dbReference>
<comment type="subcellular location">
    <subcellularLocation>
        <location evidence="1">Endoplasmic reticulum lumen</location>
    </subcellularLocation>
</comment>
<dbReference type="Gene3D" id="3.90.640.10">
    <property type="entry name" value="Actin, Chain A, domain 4"/>
    <property type="match status" value="1"/>
</dbReference>
<feature type="compositionally biased region" description="Basic and acidic residues" evidence="9">
    <location>
        <begin position="772"/>
        <end position="813"/>
    </location>
</feature>
<dbReference type="Gene3D" id="2.60.34.10">
    <property type="entry name" value="Substrate Binding Domain Of DNAk, Chain A, domain 1"/>
    <property type="match status" value="1"/>
</dbReference>
<evidence type="ECO:0000256" key="4">
    <source>
        <dbReference type="ARBA" id="ARBA00022741"/>
    </source>
</evidence>
<evidence type="ECO:0000256" key="7">
    <source>
        <dbReference type="ARBA" id="ARBA00023186"/>
    </source>
</evidence>
<dbReference type="FunFam" id="1.20.1270.10:FF:000002">
    <property type="entry name" value="Heat shock 70 kDa protein 4"/>
    <property type="match status" value="1"/>
</dbReference>
<evidence type="ECO:0000313" key="10">
    <source>
        <dbReference type="Proteomes" id="UP000515163"/>
    </source>
</evidence>
<evidence type="ECO:0000256" key="8">
    <source>
        <dbReference type="ARBA" id="ARBA00040503"/>
    </source>
</evidence>
<sequence length="850" mass="96247">MNDNTAVALNFGLFRQKSFNESLEKHIMFYDMGASNTVATIVGYSMVKSKERGITEKVPQLVVKGVGFDRGLGGHAIDMRLRDHLVKLFKKNYKPKGEVTESPRAMAKFYKEALRVKQVLSANSDHFAQIEGVFEEIDFRTKVTREELEDMCKDLFERVADPVYKALKSASMTMNDIESVVLAGGGTRVPKVQEALLKAVEKPELAKNINADEAAAMGAVYQAANLGKGFKVKQFLIRDTNIYPIQVSFDRHIKADDGSESVRHVKRVIYHHANVVPQKKVMTFNKHTDDFDFHVAYTGLENILSDKEIQMFGSLNISTIGIKGVAAALDKHAKGQSKGIKAHFKLDENGLFSLDRVESVFEKTAEQVEKEEESTLSKLGSKISSFFGAGGDEDKKEAKVEESKEADKDEKAEEEKEAKKEQKDDKDKEESKEELKKEEERKDKEDEKEKEKEKDKTEGEPKREEKKDDKKEEDSKAENKKTSEKSAKANGTEEAEKKPVKPVVIREPLETVIEIQDLVDPSEKSLTESKEKLTKLQEIDDAKAAKERMKNTLESHIFETRDKLYSDVGEELSTEAERDTINQALSQASDWLDDEGWDTTADVYEEKLKALKKISIDFRRRLKEHELRPKAVAALLQSLNLSSTFYNQIQNMTDKNEIFTAKDLEELSKVNNETMDWLTLMIKKQNETKPHENPVILAKDIEAKQAKIDRELVYLLNKAKYFVPKPKVNETADAGNKTSNNTTKSSNGKNKTDKSDSGFKAKKSFKKQNKKAKNDQEKKEAPPKPDEKAELPDKAKNDQENKESPPKPDEKAELPSASDKTIEEPLPTPKQEEKPKDEEDTNDKPVTDEL</sequence>
<dbReference type="InterPro" id="IPR018181">
    <property type="entry name" value="Heat_shock_70_CS"/>
</dbReference>
<comment type="similarity">
    <text evidence="2">Belongs to the heat shock protein 70 family.</text>
</comment>
<dbReference type="PANTHER" id="PTHR45639:SF3">
    <property type="entry name" value="HYPOXIA UP-REGULATED PROTEIN 1"/>
    <property type="match status" value="1"/>
</dbReference>
<feature type="region of interest" description="Disordered" evidence="9">
    <location>
        <begin position="386"/>
        <end position="504"/>
    </location>
</feature>
<dbReference type="SUPFAM" id="SSF53067">
    <property type="entry name" value="Actin-like ATPase domain"/>
    <property type="match status" value="1"/>
</dbReference>
<feature type="compositionally biased region" description="Basic and acidic residues" evidence="9">
    <location>
        <begin position="830"/>
        <end position="850"/>
    </location>
</feature>
<dbReference type="InterPro" id="IPR043129">
    <property type="entry name" value="ATPase_NBD"/>
</dbReference>
<evidence type="ECO:0000256" key="9">
    <source>
        <dbReference type="SAM" id="MobiDB-lite"/>
    </source>
</evidence>
<feature type="compositionally biased region" description="Basic residues" evidence="9">
    <location>
        <begin position="760"/>
        <end position="771"/>
    </location>
</feature>
<dbReference type="GO" id="GO:0140662">
    <property type="term" value="F:ATP-dependent protein folding chaperone"/>
    <property type="evidence" value="ECO:0007669"/>
    <property type="project" value="InterPro"/>
</dbReference>
<dbReference type="Pfam" id="PF00012">
    <property type="entry name" value="HSP70"/>
    <property type="match status" value="1"/>
</dbReference>
<proteinExistence type="inferred from homology"/>
<dbReference type="InParanoid" id="A0A6P8H4W9"/>
<keyword evidence="3" id="KW-0732">Signal</keyword>
<evidence type="ECO:0000256" key="1">
    <source>
        <dbReference type="ARBA" id="ARBA00004319"/>
    </source>
</evidence>
<evidence type="ECO:0000256" key="5">
    <source>
        <dbReference type="ARBA" id="ARBA00022824"/>
    </source>
</evidence>
<dbReference type="InterPro" id="IPR029047">
    <property type="entry name" value="HSP70_peptide-bd_sf"/>
</dbReference>
<dbReference type="PRINTS" id="PR00301">
    <property type="entry name" value="HEATSHOCK70"/>
</dbReference>
<dbReference type="GO" id="GO:0030968">
    <property type="term" value="P:endoplasmic reticulum unfolded protein response"/>
    <property type="evidence" value="ECO:0007669"/>
    <property type="project" value="TreeGrafter"/>
</dbReference>
<dbReference type="GO" id="GO:0005788">
    <property type="term" value="C:endoplasmic reticulum lumen"/>
    <property type="evidence" value="ECO:0007669"/>
    <property type="project" value="UniProtKB-SubCell"/>
</dbReference>
<keyword evidence="4" id="KW-0547">Nucleotide-binding</keyword>
<dbReference type="CDD" id="cd10230">
    <property type="entry name" value="ASKHA_NBD_HSP70_HYOU1"/>
    <property type="match status" value="1"/>
</dbReference>
<name>A0A6P8H4W9_ACTTE</name>
<dbReference type="Proteomes" id="UP000515163">
    <property type="component" value="Unplaced"/>
</dbReference>
<dbReference type="RefSeq" id="XP_031550486.1">
    <property type="nucleotide sequence ID" value="XM_031694626.1"/>
</dbReference>
<dbReference type="OrthoDB" id="10262720at2759"/>
<dbReference type="GO" id="GO:0005524">
    <property type="term" value="F:ATP binding"/>
    <property type="evidence" value="ECO:0007669"/>
    <property type="project" value="UniProtKB-KW"/>
</dbReference>
<dbReference type="FunCoup" id="A0A6P8H4W9">
    <property type="interactions" value="2008"/>
</dbReference>
<feature type="region of interest" description="Disordered" evidence="9">
    <location>
        <begin position="729"/>
        <end position="850"/>
    </location>
</feature>
<feature type="compositionally biased region" description="Basic and acidic residues" evidence="9">
    <location>
        <begin position="392"/>
        <end position="487"/>
    </location>
</feature>
<organism evidence="10 11">
    <name type="scientific">Actinia tenebrosa</name>
    <name type="common">Australian red waratah sea anemone</name>
    <dbReference type="NCBI Taxonomy" id="6105"/>
    <lineage>
        <taxon>Eukaryota</taxon>
        <taxon>Metazoa</taxon>
        <taxon>Cnidaria</taxon>
        <taxon>Anthozoa</taxon>
        <taxon>Hexacorallia</taxon>
        <taxon>Actiniaria</taxon>
        <taxon>Actiniidae</taxon>
        <taxon>Actinia</taxon>
    </lineage>
</organism>
<keyword evidence="10" id="KW-1185">Reference proteome</keyword>
<dbReference type="Gene3D" id="1.20.1270.10">
    <property type="match status" value="1"/>
</dbReference>
<feature type="compositionally biased region" description="Basic and acidic residues" evidence="9">
    <location>
        <begin position="750"/>
        <end position="759"/>
    </location>
</feature>
<dbReference type="Gene3D" id="3.30.420.40">
    <property type="match status" value="2"/>
</dbReference>
<evidence type="ECO:0000256" key="3">
    <source>
        <dbReference type="ARBA" id="ARBA00022729"/>
    </source>
</evidence>
<dbReference type="PANTHER" id="PTHR45639">
    <property type="entry name" value="HSC70CB, ISOFORM G-RELATED"/>
    <property type="match status" value="1"/>
</dbReference>
<dbReference type="GO" id="GO:0034663">
    <property type="term" value="C:endoplasmic reticulum chaperone complex"/>
    <property type="evidence" value="ECO:0007669"/>
    <property type="project" value="TreeGrafter"/>
</dbReference>
<protein>
    <recommendedName>
        <fullName evidence="8">Hypoxia up-regulated protein 1</fullName>
    </recommendedName>
</protein>
<dbReference type="PROSITE" id="PS01036">
    <property type="entry name" value="HSP70_3"/>
    <property type="match status" value="1"/>
</dbReference>
<dbReference type="FunFam" id="3.90.640.10:FF:000004">
    <property type="entry name" value="Heat shock 70 kDa protein 4"/>
    <property type="match status" value="1"/>
</dbReference>
<keyword evidence="5" id="KW-0256">Endoplasmic reticulum</keyword>
<dbReference type="AlphaFoldDB" id="A0A6P8H4W9"/>
<feature type="compositionally biased region" description="Low complexity" evidence="9">
    <location>
        <begin position="735"/>
        <end position="749"/>
    </location>
</feature>
<reference evidence="11" key="1">
    <citation type="submission" date="2025-08" db="UniProtKB">
        <authorList>
            <consortium name="RefSeq"/>
        </authorList>
    </citation>
    <scope>IDENTIFICATION</scope>
    <source>
        <tissue evidence="11">Tentacle</tissue>
    </source>
</reference>
<evidence type="ECO:0000313" key="11">
    <source>
        <dbReference type="RefSeq" id="XP_031550486.1"/>
    </source>
</evidence>
<keyword evidence="6" id="KW-0067">ATP-binding</keyword>
<accession>A0A6P8H4W9</accession>